<name>A0A0D2IAQ8_9EURO</name>
<dbReference type="Proteomes" id="UP000053617">
    <property type="component" value="Unassembled WGS sequence"/>
</dbReference>
<dbReference type="RefSeq" id="XP_013270055.1">
    <property type="nucleotide sequence ID" value="XM_013414601.1"/>
</dbReference>
<keyword evidence="8" id="KW-1185">Reference proteome</keyword>
<dbReference type="Pfam" id="PF00955">
    <property type="entry name" value="HCO3_cotransp"/>
    <property type="match status" value="1"/>
</dbReference>
<dbReference type="PANTHER" id="PTHR11453:SF38">
    <property type="entry name" value="ANION TRANSPORTER (EUROFUNG)"/>
    <property type="match status" value="1"/>
</dbReference>
<comment type="subcellular location">
    <subcellularLocation>
        <location evidence="1">Membrane</location>
        <topology evidence="1">Multi-pass membrane protein</topology>
    </subcellularLocation>
</comment>
<dbReference type="VEuPathDB" id="FungiDB:Z518_08862"/>
<dbReference type="InterPro" id="IPR011531">
    <property type="entry name" value="HCO3_transpt-like_TM_dom"/>
</dbReference>
<dbReference type="GO" id="GO:0005452">
    <property type="term" value="F:solute:inorganic anion antiporter activity"/>
    <property type="evidence" value="ECO:0007669"/>
    <property type="project" value="InterPro"/>
</dbReference>
<feature type="transmembrane region" description="Helical" evidence="5">
    <location>
        <begin position="103"/>
        <end position="125"/>
    </location>
</feature>
<dbReference type="GO" id="GO:0050801">
    <property type="term" value="P:monoatomic ion homeostasis"/>
    <property type="evidence" value="ECO:0007669"/>
    <property type="project" value="TreeGrafter"/>
</dbReference>
<evidence type="ECO:0000256" key="1">
    <source>
        <dbReference type="ARBA" id="ARBA00004141"/>
    </source>
</evidence>
<dbReference type="HOGENOM" id="CLU_091458_0_0_1"/>
<dbReference type="InterPro" id="IPR003020">
    <property type="entry name" value="HCO3_transpt_euk"/>
</dbReference>
<keyword evidence="4 5" id="KW-0472">Membrane</keyword>
<dbReference type="OrthoDB" id="1735926at2759"/>
<evidence type="ECO:0000256" key="5">
    <source>
        <dbReference type="SAM" id="Phobius"/>
    </source>
</evidence>
<gene>
    <name evidence="7" type="ORF">Z518_08862</name>
</gene>
<protein>
    <recommendedName>
        <fullName evidence="6">Bicarbonate transporter-like transmembrane domain-containing protein</fullName>
    </recommendedName>
</protein>
<dbReference type="PANTHER" id="PTHR11453">
    <property type="entry name" value="ANION EXCHANGE PROTEIN"/>
    <property type="match status" value="1"/>
</dbReference>
<evidence type="ECO:0000256" key="2">
    <source>
        <dbReference type="ARBA" id="ARBA00022692"/>
    </source>
</evidence>
<keyword evidence="3 5" id="KW-1133">Transmembrane helix</keyword>
<sequence>MVQARAFPLKKLLGFHCRLSLLRRTCLVPGLVDIPLPNDLIPQASVHTDSLTNYVDDVKEIKAESGAILVREETRAESVPRQRVSHFLMGLAITGTMTQLLRVMLHLMLGGVFAGAFFVVGWGSIEGNGIVKKILLLLREKRFQQLNDPFFKVHKRVIVHFIGWQLLIWPAVAISQTMVAIGFPVLIVALIPFRWVRLFSRGKLGILDNVTATYEVAGQNWLKS</sequence>
<evidence type="ECO:0000259" key="6">
    <source>
        <dbReference type="Pfam" id="PF00955"/>
    </source>
</evidence>
<dbReference type="EMBL" id="KN847480">
    <property type="protein sequence ID" value="KIX02919.1"/>
    <property type="molecule type" value="Genomic_DNA"/>
</dbReference>
<dbReference type="GO" id="GO:0005886">
    <property type="term" value="C:plasma membrane"/>
    <property type="evidence" value="ECO:0007669"/>
    <property type="project" value="TreeGrafter"/>
</dbReference>
<evidence type="ECO:0000256" key="3">
    <source>
        <dbReference type="ARBA" id="ARBA00022989"/>
    </source>
</evidence>
<reference evidence="7 8" key="1">
    <citation type="submission" date="2015-01" db="EMBL/GenBank/DDBJ databases">
        <title>The Genome Sequence of Rhinocladiella mackenzie CBS 650.93.</title>
        <authorList>
            <consortium name="The Broad Institute Genomics Platform"/>
            <person name="Cuomo C."/>
            <person name="de Hoog S."/>
            <person name="Gorbushina A."/>
            <person name="Stielow B."/>
            <person name="Teixiera M."/>
            <person name="Abouelleil A."/>
            <person name="Chapman S.B."/>
            <person name="Priest M."/>
            <person name="Young S.K."/>
            <person name="Wortman J."/>
            <person name="Nusbaum C."/>
            <person name="Birren B."/>
        </authorList>
    </citation>
    <scope>NUCLEOTIDE SEQUENCE [LARGE SCALE GENOMIC DNA]</scope>
    <source>
        <strain evidence="7 8">CBS 650.93</strain>
    </source>
</reference>
<evidence type="ECO:0000256" key="4">
    <source>
        <dbReference type="ARBA" id="ARBA00023136"/>
    </source>
</evidence>
<proteinExistence type="predicted"/>
<keyword evidence="2 5" id="KW-0812">Transmembrane</keyword>
<feature type="transmembrane region" description="Helical" evidence="5">
    <location>
        <begin position="167"/>
        <end position="193"/>
    </location>
</feature>
<dbReference type="GO" id="GO:0046713">
    <property type="term" value="P:borate transport"/>
    <property type="evidence" value="ECO:0007669"/>
    <property type="project" value="TreeGrafter"/>
</dbReference>
<accession>A0A0D2IAQ8</accession>
<feature type="domain" description="Bicarbonate transporter-like transmembrane" evidence="6">
    <location>
        <begin position="2"/>
        <end position="210"/>
    </location>
</feature>
<dbReference type="AlphaFoldDB" id="A0A0D2IAQ8"/>
<evidence type="ECO:0000313" key="7">
    <source>
        <dbReference type="EMBL" id="KIX02919.1"/>
    </source>
</evidence>
<dbReference type="STRING" id="1442369.A0A0D2IAQ8"/>
<evidence type="ECO:0000313" key="8">
    <source>
        <dbReference type="Proteomes" id="UP000053617"/>
    </source>
</evidence>
<dbReference type="GO" id="GO:0006820">
    <property type="term" value="P:monoatomic anion transport"/>
    <property type="evidence" value="ECO:0007669"/>
    <property type="project" value="InterPro"/>
</dbReference>
<dbReference type="GeneID" id="25296933"/>
<organism evidence="7 8">
    <name type="scientific">Rhinocladiella mackenziei CBS 650.93</name>
    <dbReference type="NCBI Taxonomy" id="1442369"/>
    <lineage>
        <taxon>Eukaryota</taxon>
        <taxon>Fungi</taxon>
        <taxon>Dikarya</taxon>
        <taxon>Ascomycota</taxon>
        <taxon>Pezizomycotina</taxon>
        <taxon>Eurotiomycetes</taxon>
        <taxon>Chaetothyriomycetidae</taxon>
        <taxon>Chaetothyriales</taxon>
        <taxon>Herpotrichiellaceae</taxon>
        <taxon>Rhinocladiella</taxon>
    </lineage>
</organism>